<evidence type="ECO:0000256" key="9">
    <source>
        <dbReference type="PROSITE-ProRule" id="PRU01319"/>
    </source>
</evidence>
<keyword evidence="5 9" id="KW-0540">Nuclease</keyword>
<evidence type="ECO:0000256" key="3">
    <source>
        <dbReference type="ARBA" id="ARBA00004496"/>
    </source>
</evidence>
<dbReference type="GO" id="GO:0046872">
    <property type="term" value="F:metal ion binding"/>
    <property type="evidence" value="ECO:0007669"/>
    <property type="project" value="UniProtKB-KW"/>
</dbReference>
<evidence type="ECO:0000259" key="11">
    <source>
        <dbReference type="PROSITE" id="PS51975"/>
    </source>
</evidence>
<comment type="similarity">
    <text evidence="10">Belongs to the RNase HII family.</text>
</comment>
<dbReference type="SUPFAM" id="SSF53098">
    <property type="entry name" value="Ribonuclease H-like"/>
    <property type="match status" value="1"/>
</dbReference>
<evidence type="ECO:0000256" key="5">
    <source>
        <dbReference type="ARBA" id="ARBA00022722"/>
    </source>
</evidence>
<keyword evidence="6 9" id="KW-0479">Metal-binding</keyword>
<dbReference type="Gene3D" id="3.40.50.1010">
    <property type="entry name" value="5'-nuclease"/>
    <property type="match status" value="1"/>
</dbReference>
<evidence type="ECO:0000256" key="10">
    <source>
        <dbReference type="RuleBase" id="RU003515"/>
    </source>
</evidence>
<dbReference type="InterPro" id="IPR036397">
    <property type="entry name" value="RNaseH_sf"/>
</dbReference>
<evidence type="ECO:0000256" key="8">
    <source>
        <dbReference type="ARBA" id="ARBA00022801"/>
    </source>
</evidence>
<organism evidence="12 13">
    <name type="scientific">candidate division MSBL1 archaeon SCGC-AAA261C02</name>
    <dbReference type="NCBI Taxonomy" id="1698272"/>
    <lineage>
        <taxon>Archaea</taxon>
        <taxon>Methanobacteriati</taxon>
        <taxon>Methanobacteriota</taxon>
        <taxon>candidate division MSBL1</taxon>
    </lineage>
</organism>
<dbReference type="GO" id="GO:0032299">
    <property type="term" value="C:ribonuclease H2 complex"/>
    <property type="evidence" value="ECO:0007669"/>
    <property type="project" value="TreeGrafter"/>
</dbReference>
<dbReference type="EC" id="3.1.26.4" evidence="10"/>
<comment type="subcellular location">
    <subcellularLocation>
        <location evidence="3">Cytoplasm</location>
    </subcellularLocation>
</comment>
<evidence type="ECO:0000313" key="12">
    <source>
        <dbReference type="EMBL" id="KXA99730.1"/>
    </source>
</evidence>
<accession>A0A133UZX5</accession>
<evidence type="ECO:0000256" key="4">
    <source>
        <dbReference type="ARBA" id="ARBA00022490"/>
    </source>
</evidence>
<evidence type="ECO:0000256" key="1">
    <source>
        <dbReference type="ARBA" id="ARBA00000077"/>
    </source>
</evidence>
<feature type="binding site" evidence="9">
    <location>
        <position position="197"/>
    </location>
    <ligand>
        <name>a divalent metal cation</name>
        <dbReference type="ChEBI" id="CHEBI:60240"/>
    </ligand>
</feature>
<sequence length="504" mass="57546">RTWKKVDDSTADKIRSQLLGNGGIEQDVGTENEKWRIKFSDANFTYYKNGTLYCTPSSSKDPSVFREWDYIDSLVPPLYADPTREFLIGFDETGKGEVIGHMVLTGVIFPNQIFKKIEKLLGSADTKKRHRFEYWDGIFQGLDRFRGSGFYEITEKVPPWQIDKYNLNKMMDVTYQRILNTFFRKTEISQCRIVLDDYGIGSTLKRFLRFLKNQSAEVIVTSYAEEEYLEAKTAALISKRTREAVIKAINENPKFQVNGLSVGSGNAGDPKTIRWLERWHGSGKQWPWFVKKSFKTVREIEGKTGKARKRTPPIREDLLSEEFLEEFNRGNLSIESLSLVCPDCGAIAKTATFAIFSKDGRNISELKCSSCGELIRNANFTLRYYCNCILPDSSAIQRNLISKDLDASQFFEGFTVVLTPTVREECDGTSRGKTEFDKLSKYSQKGRIELESPGKLEELPKDISSEAKDERIIDKCIENNAILITGDKSMRTFAEGKDVFTIFI</sequence>
<evidence type="ECO:0000313" key="13">
    <source>
        <dbReference type="Proteomes" id="UP000070520"/>
    </source>
</evidence>
<evidence type="ECO:0000256" key="7">
    <source>
        <dbReference type="ARBA" id="ARBA00022759"/>
    </source>
</evidence>
<dbReference type="Pfam" id="PF01351">
    <property type="entry name" value="RNase_HII"/>
    <property type="match status" value="1"/>
</dbReference>
<protein>
    <recommendedName>
        <fullName evidence="10">Ribonuclease</fullName>
        <ecNumber evidence="10">3.1.26.4</ecNumber>
    </recommendedName>
</protein>
<keyword evidence="13" id="KW-1185">Reference proteome</keyword>
<comment type="caution">
    <text evidence="12">The sequence shown here is derived from an EMBL/GenBank/DDBJ whole genome shotgun (WGS) entry which is preliminary data.</text>
</comment>
<comment type="cofactor">
    <cofactor evidence="9">
        <name>Mn(2+)</name>
        <dbReference type="ChEBI" id="CHEBI:29035"/>
    </cofactor>
    <cofactor evidence="9">
        <name>Mg(2+)</name>
        <dbReference type="ChEBI" id="CHEBI:18420"/>
    </cofactor>
    <text evidence="9">Manganese or magnesium. Binds 1 divalent metal ion per monomer in the absence of substrate. May bind a second metal ion after substrate binding.</text>
</comment>
<dbReference type="PROSITE" id="PS51975">
    <property type="entry name" value="RNASE_H_2"/>
    <property type="match status" value="1"/>
</dbReference>
<dbReference type="InterPro" id="IPR002716">
    <property type="entry name" value="PIN_dom"/>
</dbReference>
<dbReference type="GO" id="GO:0043137">
    <property type="term" value="P:DNA replication, removal of RNA primer"/>
    <property type="evidence" value="ECO:0007669"/>
    <property type="project" value="TreeGrafter"/>
</dbReference>
<dbReference type="InterPro" id="IPR012337">
    <property type="entry name" value="RNaseH-like_sf"/>
</dbReference>
<dbReference type="GO" id="GO:0004523">
    <property type="term" value="F:RNA-DNA hybrid ribonuclease activity"/>
    <property type="evidence" value="ECO:0007669"/>
    <property type="project" value="UniProtKB-UniRule"/>
</dbReference>
<keyword evidence="4" id="KW-0963">Cytoplasm</keyword>
<dbReference type="GO" id="GO:0006298">
    <property type="term" value="P:mismatch repair"/>
    <property type="evidence" value="ECO:0007669"/>
    <property type="project" value="TreeGrafter"/>
</dbReference>
<feature type="binding site" evidence="9">
    <location>
        <position position="92"/>
    </location>
    <ligand>
        <name>a divalent metal cation</name>
        <dbReference type="ChEBI" id="CHEBI:60240"/>
    </ligand>
</feature>
<dbReference type="Proteomes" id="UP000070520">
    <property type="component" value="Unassembled WGS sequence"/>
</dbReference>
<reference evidence="12 13" key="1">
    <citation type="journal article" date="2016" name="Sci. Rep.">
        <title>Metabolic traits of an uncultured archaeal lineage -MSBL1- from brine pools of the Red Sea.</title>
        <authorList>
            <person name="Mwirichia R."/>
            <person name="Alam I."/>
            <person name="Rashid M."/>
            <person name="Vinu M."/>
            <person name="Ba-Alawi W."/>
            <person name="Anthony Kamau A."/>
            <person name="Kamanda Ngugi D."/>
            <person name="Goker M."/>
            <person name="Klenk H.P."/>
            <person name="Bajic V."/>
            <person name="Stingl U."/>
        </authorList>
    </citation>
    <scope>NUCLEOTIDE SEQUENCE [LARGE SCALE GENOMIC DNA]</scope>
    <source>
        <strain evidence="12">SCGC-AAA261C02</strain>
    </source>
</reference>
<dbReference type="SMART" id="SM00670">
    <property type="entry name" value="PINc"/>
    <property type="match status" value="1"/>
</dbReference>
<dbReference type="InterPro" id="IPR024567">
    <property type="entry name" value="RNase_HII/HIII_dom"/>
</dbReference>
<name>A0A133UZX5_9EURY</name>
<evidence type="ECO:0000256" key="6">
    <source>
        <dbReference type="ARBA" id="ARBA00022723"/>
    </source>
</evidence>
<feature type="non-terminal residue" evidence="12">
    <location>
        <position position="1"/>
    </location>
</feature>
<dbReference type="InterPro" id="IPR029060">
    <property type="entry name" value="PIN-like_dom_sf"/>
</dbReference>
<dbReference type="AlphaFoldDB" id="A0A133UZX5"/>
<gene>
    <name evidence="12" type="ORF">AKJ42_02635</name>
</gene>
<dbReference type="InterPro" id="IPR023160">
    <property type="entry name" value="RNase_HII_hlx-loop-hlx_cap_dom"/>
</dbReference>
<comment type="function">
    <text evidence="2 10">Endonuclease that specifically degrades the RNA of RNA-DNA hybrids.</text>
</comment>
<feature type="domain" description="RNase H type-2" evidence="11">
    <location>
        <begin position="85"/>
        <end position="306"/>
    </location>
</feature>
<keyword evidence="7 9" id="KW-0255">Endonuclease</keyword>
<dbReference type="SUPFAM" id="SSF88723">
    <property type="entry name" value="PIN domain-like"/>
    <property type="match status" value="1"/>
</dbReference>
<dbReference type="InterPro" id="IPR001352">
    <property type="entry name" value="RNase_HII/HIII"/>
</dbReference>
<dbReference type="EMBL" id="LHXW01000027">
    <property type="protein sequence ID" value="KXA99730.1"/>
    <property type="molecule type" value="Genomic_DNA"/>
</dbReference>
<proteinExistence type="inferred from homology"/>
<keyword evidence="8 9" id="KW-0378">Hydrolase</keyword>
<dbReference type="PANTHER" id="PTHR10954:SF23">
    <property type="entry name" value="RIBONUCLEASE"/>
    <property type="match status" value="1"/>
</dbReference>
<comment type="catalytic activity">
    <reaction evidence="1 9 10">
        <text>Endonucleolytic cleavage to 5'-phosphomonoester.</text>
        <dbReference type="EC" id="3.1.26.4"/>
    </reaction>
</comment>
<evidence type="ECO:0000256" key="2">
    <source>
        <dbReference type="ARBA" id="ARBA00004065"/>
    </source>
</evidence>
<dbReference type="Gene3D" id="3.30.420.10">
    <property type="entry name" value="Ribonuclease H-like superfamily/Ribonuclease H"/>
    <property type="match status" value="1"/>
</dbReference>
<dbReference type="PANTHER" id="PTHR10954">
    <property type="entry name" value="RIBONUCLEASE H2 SUBUNIT A"/>
    <property type="match status" value="1"/>
</dbReference>
<dbReference type="GO" id="GO:0003723">
    <property type="term" value="F:RNA binding"/>
    <property type="evidence" value="ECO:0007669"/>
    <property type="project" value="UniProtKB-UniRule"/>
</dbReference>
<dbReference type="GO" id="GO:0005737">
    <property type="term" value="C:cytoplasm"/>
    <property type="evidence" value="ECO:0007669"/>
    <property type="project" value="UniProtKB-SubCell"/>
</dbReference>
<dbReference type="Gene3D" id="1.10.10.460">
    <property type="entry name" value="Ribonuclease hii. Domain 2"/>
    <property type="match status" value="1"/>
</dbReference>
<feature type="binding site" evidence="9">
    <location>
        <position position="91"/>
    </location>
    <ligand>
        <name>a divalent metal cation</name>
        <dbReference type="ChEBI" id="CHEBI:60240"/>
    </ligand>
</feature>